<dbReference type="RefSeq" id="WP_162609054.1">
    <property type="nucleotide sequence ID" value="NZ_NFKL01000019.1"/>
</dbReference>
<evidence type="ECO:0000256" key="2">
    <source>
        <dbReference type="ARBA" id="ARBA00023125"/>
    </source>
</evidence>
<dbReference type="Pfam" id="PF02899">
    <property type="entry name" value="Phage_int_SAM_1"/>
    <property type="match status" value="1"/>
</dbReference>
<dbReference type="PROSITE" id="PS51900">
    <property type="entry name" value="CB"/>
    <property type="match status" value="1"/>
</dbReference>
<dbReference type="STRING" id="501571.GCA_900143195_00184"/>
<keyword evidence="2 3" id="KW-0238">DNA-binding</keyword>
<feature type="non-terminal residue" evidence="5">
    <location>
        <position position="126"/>
    </location>
</feature>
<dbReference type="Proteomes" id="UP000195326">
    <property type="component" value="Unassembled WGS sequence"/>
</dbReference>
<evidence type="ECO:0000313" key="6">
    <source>
        <dbReference type="Proteomes" id="UP000195326"/>
    </source>
</evidence>
<organism evidence="5 6">
    <name type="scientific">Butyricicoccus pullicaecorum</name>
    <dbReference type="NCBI Taxonomy" id="501571"/>
    <lineage>
        <taxon>Bacteria</taxon>
        <taxon>Bacillati</taxon>
        <taxon>Bacillota</taxon>
        <taxon>Clostridia</taxon>
        <taxon>Eubacteriales</taxon>
        <taxon>Butyricicoccaceae</taxon>
        <taxon>Butyricicoccus</taxon>
    </lineage>
</organism>
<dbReference type="InterPro" id="IPR010998">
    <property type="entry name" value="Integrase_recombinase_N"/>
</dbReference>
<gene>
    <name evidence="5" type="ORF">B5F15_12780</name>
</gene>
<name>A0A1Y4LQ75_9FIRM</name>
<comment type="caution">
    <text evidence="5">The sequence shown here is derived from an EMBL/GenBank/DDBJ whole genome shotgun (WGS) entry which is preliminary data.</text>
</comment>
<reference evidence="6" key="1">
    <citation type="submission" date="2017-04" db="EMBL/GenBank/DDBJ databases">
        <title>Function of individual gut microbiota members based on whole genome sequencing of pure cultures obtained from chicken caecum.</title>
        <authorList>
            <person name="Medvecky M."/>
            <person name="Cejkova D."/>
            <person name="Polansky O."/>
            <person name="Karasova D."/>
            <person name="Kubasova T."/>
            <person name="Cizek A."/>
            <person name="Rychlik I."/>
        </authorList>
    </citation>
    <scope>NUCLEOTIDE SEQUENCE [LARGE SCALE GENOMIC DNA]</scope>
    <source>
        <strain evidence="6">An179</strain>
    </source>
</reference>
<dbReference type="InterPro" id="IPR004107">
    <property type="entry name" value="Integrase_SAM-like_N"/>
</dbReference>
<dbReference type="AlphaFoldDB" id="A0A1Y4LQ75"/>
<dbReference type="Gene3D" id="1.10.150.130">
    <property type="match status" value="1"/>
</dbReference>
<evidence type="ECO:0000313" key="5">
    <source>
        <dbReference type="EMBL" id="OUP56372.1"/>
    </source>
</evidence>
<sequence length="126" mass="14878">MHDAMNQLSAFAEQLRAEERSAGTIEKYMRDVRKFFCWLADKSLEKVQVSAWRAQLLSDGYAPETVNSMIVALNRFLDFIGCSDCRVRTLRIQRKLFRRQERELTRAEYERMVQTAERKGQQRLAL</sequence>
<dbReference type="EMBL" id="NFKL01000019">
    <property type="protein sequence ID" value="OUP56372.1"/>
    <property type="molecule type" value="Genomic_DNA"/>
</dbReference>
<comment type="similarity">
    <text evidence="1">Belongs to the 'phage' integrase family.</text>
</comment>
<evidence type="ECO:0000256" key="3">
    <source>
        <dbReference type="PROSITE-ProRule" id="PRU01248"/>
    </source>
</evidence>
<protein>
    <submittedName>
        <fullName evidence="5">Integrase</fullName>
    </submittedName>
</protein>
<feature type="domain" description="Core-binding (CB)" evidence="4">
    <location>
        <begin position="2"/>
        <end position="81"/>
    </location>
</feature>
<dbReference type="InterPro" id="IPR044068">
    <property type="entry name" value="CB"/>
</dbReference>
<dbReference type="InterPro" id="IPR011010">
    <property type="entry name" value="DNA_brk_join_enz"/>
</dbReference>
<accession>A0A1Y4LQ75</accession>
<dbReference type="SUPFAM" id="SSF56349">
    <property type="entry name" value="DNA breaking-rejoining enzymes"/>
    <property type="match status" value="1"/>
</dbReference>
<proteinExistence type="inferred from homology"/>
<evidence type="ECO:0000256" key="1">
    <source>
        <dbReference type="ARBA" id="ARBA00008857"/>
    </source>
</evidence>
<evidence type="ECO:0000259" key="4">
    <source>
        <dbReference type="PROSITE" id="PS51900"/>
    </source>
</evidence>
<dbReference type="GO" id="GO:0015074">
    <property type="term" value="P:DNA integration"/>
    <property type="evidence" value="ECO:0007669"/>
    <property type="project" value="InterPro"/>
</dbReference>
<dbReference type="GO" id="GO:0003677">
    <property type="term" value="F:DNA binding"/>
    <property type="evidence" value="ECO:0007669"/>
    <property type="project" value="UniProtKB-UniRule"/>
</dbReference>